<proteinExistence type="predicted"/>
<feature type="compositionally biased region" description="Polar residues" evidence="1">
    <location>
        <begin position="116"/>
        <end position="126"/>
    </location>
</feature>
<comment type="caution">
    <text evidence="2">The sequence shown here is derived from an EMBL/GenBank/DDBJ whole genome shotgun (WGS) entry which is preliminary data.</text>
</comment>
<dbReference type="EMBL" id="LXQA010003004">
    <property type="protein sequence ID" value="MCH81948.1"/>
    <property type="molecule type" value="Genomic_DNA"/>
</dbReference>
<gene>
    <name evidence="2" type="ORF">A2U01_0002742</name>
</gene>
<dbReference type="AlphaFoldDB" id="A0A392M5C2"/>
<evidence type="ECO:0000256" key="1">
    <source>
        <dbReference type="SAM" id="MobiDB-lite"/>
    </source>
</evidence>
<feature type="compositionally biased region" description="Polar residues" evidence="1">
    <location>
        <begin position="270"/>
        <end position="285"/>
    </location>
</feature>
<feature type="region of interest" description="Disordered" evidence="1">
    <location>
        <begin position="266"/>
        <end position="292"/>
    </location>
</feature>
<sequence length="370" mass="41561">MVKGCLMPRLGKYEDLDDNDLMIIYHMLIVEGINLPCIIIRFMMEVASWNNCKFCVSYGMVLTLIFKHFGISFEDEIPDTFCKKFDLKNTKHFKPNLPPPQPMREFVRKRKRDSLRNTAQSVQNQQEESHESDQAVVNSESQPTSPANVHFEFDLNIPASDLQEPSSDHHMSDAIIVPELRTNLNAFNYMDPNSVFYQIPSQTTSFAPLFSSQSNNGLFPLFNESLSHGFFNPSALLNPFTSSLFTVSANMATSVAQTFSNMFEAGPSNAIPQTGPSQATASQGRSKVEKDVSKIRKGIKKLFEGQRILQSHLTYNTMEHSLIRMWLHNVLCHIYNLPTPNPHPFPVPGEPMPVPSPSSSSDASSDNIAP</sequence>
<feature type="compositionally biased region" description="Low complexity" evidence="1">
    <location>
        <begin position="357"/>
        <end position="370"/>
    </location>
</feature>
<dbReference type="Proteomes" id="UP000265520">
    <property type="component" value="Unassembled WGS sequence"/>
</dbReference>
<accession>A0A392M5C2</accession>
<feature type="compositionally biased region" description="Polar residues" evidence="1">
    <location>
        <begin position="135"/>
        <end position="145"/>
    </location>
</feature>
<organism evidence="2 3">
    <name type="scientific">Trifolium medium</name>
    <dbReference type="NCBI Taxonomy" id="97028"/>
    <lineage>
        <taxon>Eukaryota</taxon>
        <taxon>Viridiplantae</taxon>
        <taxon>Streptophyta</taxon>
        <taxon>Embryophyta</taxon>
        <taxon>Tracheophyta</taxon>
        <taxon>Spermatophyta</taxon>
        <taxon>Magnoliopsida</taxon>
        <taxon>eudicotyledons</taxon>
        <taxon>Gunneridae</taxon>
        <taxon>Pentapetalae</taxon>
        <taxon>rosids</taxon>
        <taxon>fabids</taxon>
        <taxon>Fabales</taxon>
        <taxon>Fabaceae</taxon>
        <taxon>Papilionoideae</taxon>
        <taxon>50 kb inversion clade</taxon>
        <taxon>NPAAA clade</taxon>
        <taxon>Hologalegina</taxon>
        <taxon>IRL clade</taxon>
        <taxon>Trifolieae</taxon>
        <taxon>Trifolium</taxon>
    </lineage>
</organism>
<keyword evidence="3" id="KW-1185">Reference proteome</keyword>
<feature type="compositionally biased region" description="Pro residues" evidence="1">
    <location>
        <begin position="346"/>
        <end position="356"/>
    </location>
</feature>
<feature type="region of interest" description="Disordered" evidence="1">
    <location>
        <begin position="346"/>
        <end position="370"/>
    </location>
</feature>
<reference evidence="2 3" key="1">
    <citation type="journal article" date="2018" name="Front. Plant Sci.">
        <title>Red Clover (Trifolium pratense) and Zigzag Clover (T. medium) - A Picture of Genomic Similarities and Differences.</title>
        <authorList>
            <person name="Dluhosova J."/>
            <person name="Istvanek J."/>
            <person name="Nedelnik J."/>
            <person name="Repkova J."/>
        </authorList>
    </citation>
    <scope>NUCLEOTIDE SEQUENCE [LARGE SCALE GENOMIC DNA]</scope>
    <source>
        <strain evidence="3">cv. 10/8</strain>
        <tissue evidence="2">Leaf</tissue>
    </source>
</reference>
<name>A0A392M5C2_9FABA</name>
<protein>
    <submittedName>
        <fullName evidence="2">Uncharacterized protein</fullName>
    </submittedName>
</protein>
<evidence type="ECO:0000313" key="2">
    <source>
        <dbReference type="EMBL" id="MCH81948.1"/>
    </source>
</evidence>
<evidence type="ECO:0000313" key="3">
    <source>
        <dbReference type="Proteomes" id="UP000265520"/>
    </source>
</evidence>
<feature type="region of interest" description="Disordered" evidence="1">
    <location>
        <begin position="114"/>
        <end position="145"/>
    </location>
</feature>